<feature type="domain" description="Ig-like" evidence="2">
    <location>
        <begin position="58"/>
        <end position="146"/>
    </location>
</feature>
<organism evidence="3 4">
    <name type="scientific">Timema podura</name>
    <name type="common">Walking stick</name>
    <dbReference type="NCBI Taxonomy" id="61482"/>
    <lineage>
        <taxon>Eukaryota</taxon>
        <taxon>Metazoa</taxon>
        <taxon>Ecdysozoa</taxon>
        <taxon>Arthropoda</taxon>
        <taxon>Hexapoda</taxon>
        <taxon>Insecta</taxon>
        <taxon>Pterygota</taxon>
        <taxon>Neoptera</taxon>
        <taxon>Polyneoptera</taxon>
        <taxon>Phasmatodea</taxon>
        <taxon>Timematodea</taxon>
        <taxon>Timematoidea</taxon>
        <taxon>Timematidae</taxon>
        <taxon>Timema</taxon>
    </lineage>
</organism>
<dbReference type="EMBL" id="CAJPIN010069723">
    <property type="protein sequence ID" value="CAG2067487.1"/>
    <property type="molecule type" value="Genomic_DNA"/>
</dbReference>
<name>A0ABN7PK72_TIMPD</name>
<protein>
    <recommendedName>
        <fullName evidence="2">Ig-like domain-containing protein</fullName>
    </recommendedName>
</protein>
<evidence type="ECO:0000313" key="3">
    <source>
        <dbReference type="EMBL" id="CAG2067487.1"/>
    </source>
</evidence>
<dbReference type="PROSITE" id="PS50835">
    <property type="entry name" value="IG_LIKE"/>
    <property type="match status" value="1"/>
</dbReference>
<dbReference type="Proteomes" id="UP001153148">
    <property type="component" value="Unassembled WGS sequence"/>
</dbReference>
<keyword evidence="1" id="KW-0393">Immunoglobulin domain</keyword>
<gene>
    <name evidence="3" type="ORF">TPAB3V08_LOCUS14430</name>
</gene>
<dbReference type="InterPro" id="IPR036179">
    <property type="entry name" value="Ig-like_dom_sf"/>
</dbReference>
<dbReference type="Gene3D" id="2.60.40.10">
    <property type="entry name" value="Immunoglobulins"/>
    <property type="match status" value="1"/>
</dbReference>
<proteinExistence type="predicted"/>
<dbReference type="InterPro" id="IPR013098">
    <property type="entry name" value="Ig_I-set"/>
</dbReference>
<dbReference type="SMART" id="SM00408">
    <property type="entry name" value="IGc2"/>
    <property type="match status" value="1"/>
</dbReference>
<dbReference type="CDD" id="cd00096">
    <property type="entry name" value="Ig"/>
    <property type="match status" value="1"/>
</dbReference>
<dbReference type="Pfam" id="PF07679">
    <property type="entry name" value="I-set"/>
    <property type="match status" value="1"/>
</dbReference>
<evidence type="ECO:0000256" key="1">
    <source>
        <dbReference type="ARBA" id="ARBA00023319"/>
    </source>
</evidence>
<keyword evidence="4" id="KW-1185">Reference proteome</keyword>
<evidence type="ECO:0000259" key="2">
    <source>
        <dbReference type="PROSITE" id="PS50835"/>
    </source>
</evidence>
<dbReference type="InterPro" id="IPR003598">
    <property type="entry name" value="Ig_sub2"/>
</dbReference>
<evidence type="ECO:0000313" key="4">
    <source>
        <dbReference type="Proteomes" id="UP001153148"/>
    </source>
</evidence>
<reference evidence="3" key="1">
    <citation type="submission" date="2021-03" db="EMBL/GenBank/DDBJ databases">
        <authorList>
            <person name="Tran Van P."/>
        </authorList>
    </citation>
    <scope>NUCLEOTIDE SEQUENCE</scope>
</reference>
<dbReference type="SUPFAM" id="SSF48726">
    <property type="entry name" value="Immunoglobulin"/>
    <property type="match status" value="1"/>
</dbReference>
<dbReference type="PANTHER" id="PTHR45080">
    <property type="entry name" value="CONTACTIN 5"/>
    <property type="match status" value="1"/>
</dbReference>
<dbReference type="InterPro" id="IPR013783">
    <property type="entry name" value="Ig-like_fold"/>
</dbReference>
<dbReference type="InterPro" id="IPR050958">
    <property type="entry name" value="Cell_Adh-Cytoskel_Orgn"/>
</dbReference>
<dbReference type="PANTHER" id="PTHR45080:SF4">
    <property type="entry name" value="GH03113P"/>
    <property type="match status" value="1"/>
</dbReference>
<sequence length="152" mass="16888">MRVSPLVRDDRARALSFLDVKGVFARLERDVLPFHKISCEVVSSSEPESGKMGLGNPPEVTVDKTWIHAAPGLRSELVCRVMADPQARVEWVFQDRPVVTSSRVIALSINEKNTLLIRSVRASELGHYTCKASNMMGHSQQVVELSGEGFRN</sequence>
<comment type="caution">
    <text evidence="3">The sequence shown here is derived from an EMBL/GenBank/DDBJ whole genome shotgun (WGS) entry which is preliminary data.</text>
</comment>
<dbReference type="InterPro" id="IPR007110">
    <property type="entry name" value="Ig-like_dom"/>
</dbReference>
<accession>A0ABN7PK72</accession>